<dbReference type="InterPro" id="IPR033562">
    <property type="entry name" value="PLPL"/>
</dbReference>
<dbReference type="EMBL" id="JAATIS010008602">
    <property type="protein sequence ID" value="KAG2456614.1"/>
    <property type="molecule type" value="Genomic_DNA"/>
</dbReference>
<reference evidence="2 3" key="1">
    <citation type="journal article" date="2021" name="Cell">
        <title>Tracing the genetic footprints of vertebrate landing in non-teleost ray-finned fishes.</title>
        <authorList>
            <person name="Bi X."/>
            <person name="Wang K."/>
            <person name="Yang L."/>
            <person name="Pan H."/>
            <person name="Jiang H."/>
            <person name="Wei Q."/>
            <person name="Fang M."/>
            <person name="Yu H."/>
            <person name="Zhu C."/>
            <person name="Cai Y."/>
            <person name="He Y."/>
            <person name="Gan X."/>
            <person name="Zeng H."/>
            <person name="Yu D."/>
            <person name="Zhu Y."/>
            <person name="Jiang H."/>
            <person name="Qiu Q."/>
            <person name="Yang H."/>
            <person name="Zhang Y.E."/>
            <person name="Wang W."/>
            <person name="Zhu M."/>
            <person name="He S."/>
            <person name="Zhang G."/>
        </authorList>
    </citation>
    <scope>NUCLEOTIDE SEQUENCE [LARGE SCALE GENOMIC DNA]</scope>
    <source>
        <strain evidence="2">Bchr_013</strain>
    </source>
</reference>
<dbReference type="OrthoDB" id="197155at2759"/>
<dbReference type="Pfam" id="PF01734">
    <property type="entry name" value="Patatin"/>
    <property type="match status" value="1"/>
</dbReference>
<evidence type="ECO:0000313" key="3">
    <source>
        <dbReference type="Proteomes" id="UP000886611"/>
    </source>
</evidence>
<sequence length="253" mass="27718">MIPVNLSFGACGFLGIYHLGVISAIQTHGRKLLLTMKCFAGASAGALAATLLATAPEKLEDCKQFTYKFANEVRSLKLGAVTPGYDFIRNLRDGIEDVLPADAHKTAGSCLHISITHAKTGKNYMISEFSSRDELIKVLLASCFVPFYAGISAVEYRGEKWIDGGLSNSLPIFSFGRTVTVTPFSGPYDICPDDTGLITTCVKLANQNVLLSMNNVRRLNQALFPPVKQKMELLYQMGYDDAVKYLRAENLFL</sequence>
<dbReference type="GO" id="GO:0004806">
    <property type="term" value="F:triacylglycerol lipase activity"/>
    <property type="evidence" value="ECO:0007669"/>
    <property type="project" value="TreeGrafter"/>
</dbReference>
<keyword evidence="1" id="KW-0442">Lipid degradation</keyword>
<comment type="caution">
    <text evidence="1">Lacks conserved residue(s) required for the propagation of feature annotation.</text>
</comment>
<dbReference type="PANTHER" id="PTHR12406:SF7">
    <property type="entry name" value="PATATIN-LIKE PHOSPHOLIPASE DOMAIN-CONTAINING PROTEIN 4"/>
    <property type="match status" value="1"/>
</dbReference>
<feature type="active site" description="Proton acceptor" evidence="1">
    <location>
        <position position="163"/>
    </location>
</feature>
<feature type="short sequence motif" description="DGA/G" evidence="1">
    <location>
        <begin position="163"/>
        <end position="165"/>
    </location>
</feature>
<feature type="non-terminal residue" evidence="2">
    <location>
        <position position="253"/>
    </location>
</feature>
<dbReference type="SUPFAM" id="SSF52151">
    <property type="entry name" value="FabD/lysophospholipase-like"/>
    <property type="match status" value="1"/>
</dbReference>
<protein>
    <submittedName>
        <fullName evidence="2">PLPL4 protein</fullName>
    </submittedName>
</protein>
<dbReference type="GO" id="GO:0055088">
    <property type="term" value="P:lipid homeostasis"/>
    <property type="evidence" value="ECO:0007669"/>
    <property type="project" value="TreeGrafter"/>
</dbReference>
<dbReference type="AlphaFoldDB" id="A0A8X8BIY2"/>
<feature type="short sequence motif" description="GXSXG" evidence="1">
    <location>
        <begin position="41"/>
        <end position="45"/>
    </location>
</feature>
<proteinExistence type="predicted"/>
<dbReference type="GO" id="GO:0016020">
    <property type="term" value="C:membrane"/>
    <property type="evidence" value="ECO:0007669"/>
    <property type="project" value="TreeGrafter"/>
</dbReference>
<gene>
    <name evidence="2" type="primary">Pnpla4</name>
    <name evidence="2" type="ORF">GTO96_0012771</name>
</gene>
<name>A0A8X8BIY2_POLSE</name>
<evidence type="ECO:0000256" key="1">
    <source>
        <dbReference type="PROSITE-ProRule" id="PRU01161"/>
    </source>
</evidence>
<dbReference type="Gene3D" id="3.40.1090.10">
    <property type="entry name" value="Cytosolic phospholipase A2 catalytic domain"/>
    <property type="match status" value="2"/>
</dbReference>
<feature type="non-terminal residue" evidence="2">
    <location>
        <position position="1"/>
    </location>
</feature>
<dbReference type="RefSeq" id="XP_039599510.1">
    <property type="nucleotide sequence ID" value="XM_039743576.1"/>
</dbReference>
<keyword evidence="1" id="KW-0443">Lipid metabolism</keyword>
<accession>A0A8X8BIY2</accession>
<dbReference type="InterPro" id="IPR016035">
    <property type="entry name" value="Acyl_Trfase/lysoPLipase"/>
</dbReference>
<keyword evidence="3" id="KW-1185">Reference proteome</keyword>
<dbReference type="PANTHER" id="PTHR12406">
    <property type="entry name" value="CALCIUM-INDEPENDENT PHOSPHOLIPASE A2 IPLA2 -RELATED"/>
    <property type="match status" value="1"/>
</dbReference>
<dbReference type="GO" id="GO:0005737">
    <property type="term" value="C:cytoplasm"/>
    <property type="evidence" value="ECO:0007669"/>
    <property type="project" value="TreeGrafter"/>
</dbReference>
<feature type="active site" description="Nucleophile" evidence="1">
    <location>
        <position position="43"/>
    </location>
</feature>
<dbReference type="PROSITE" id="PS51635">
    <property type="entry name" value="PNPLA"/>
    <property type="match status" value="1"/>
</dbReference>
<dbReference type="GeneID" id="120522857"/>
<comment type="caution">
    <text evidence="2">The sequence shown here is derived from an EMBL/GenBank/DDBJ whole genome shotgun (WGS) entry which is preliminary data.</text>
</comment>
<evidence type="ECO:0000313" key="2">
    <source>
        <dbReference type="EMBL" id="KAG2456614.1"/>
    </source>
</evidence>
<keyword evidence="1" id="KW-0378">Hydrolase</keyword>
<dbReference type="GO" id="GO:0005811">
    <property type="term" value="C:lipid droplet"/>
    <property type="evidence" value="ECO:0007669"/>
    <property type="project" value="TreeGrafter"/>
</dbReference>
<dbReference type="GO" id="GO:0019433">
    <property type="term" value="P:triglyceride catabolic process"/>
    <property type="evidence" value="ECO:0007669"/>
    <property type="project" value="TreeGrafter"/>
</dbReference>
<dbReference type="Proteomes" id="UP000886611">
    <property type="component" value="Unassembled WGS sequence"/>
</dbReference>
<organism evidence="2 3">
    <name type="scientific">Polypterus senegalus</name>
    <name type="common">Senegal bichir</name>
    <dbReference type="NCBI Taxonomy" id="55291"/>
    <lineage>
        <taxon>Eukaryota</taxon>
        <taxon>Metazoa</taxon>
        <taxon>Chordata</taxon>
        <taxon>Craniata</taxon>
        <taxon>Vertebrata</taxon>
        <taxon>Euteleostomi</taxon>
        <taxon>Actinopterygii</taxon>
        <taxon>Polypteriformes</taxon>
        <taxon>Polypteridae</taxon>
        <taxon>Polypterus</taxon>
    </lineage>
</organism>
<dbReference type="InterPro" id="IPR002641">
    <property type="entry name" value="PNPLA_dom"/>
</dbReference>